<feature type="domain" description="Glycosyltransferase 2-like" evidence="2">
    <location>
        <begin position="11"/>
        <end position="165"/>
    </location>
</feature>
<keyword evidence="1" id="KW-1133">Transmembrane helix</keyword>
<reference evidence="3" key="1">
    <citation type="submission" date="2020-10" db="EMBL/GenBank/DDBJ databases">
        <authorList>
            <person name="Castelo-Branco R."/>
            <person name="Eusebio N."/>
            <person name="Adriana R."/>
            <person name="Vieira A."/>
            <person name="Brugerolle De Fraissinette N."/>
            <person name="Rezende De Castro R."/>
            <person name="Schneider M.P."/>
            <person name="Vasconcelos V."/>
            <person name="Leao P.N."/>
        </authorList>
    </citation>
    <scope>NUCLEOTIDE SEQUENCE</scope>
    <source>
        <strain evidence="3">LEGE 07157</strain>
    </source>
</reference>
<keyword evidence="4" id="KW-1185">Reference proteome</keyword>
<dbReference type="CDD" id="cd04179">
    <property type="entry name" value="DPM_DPG-synthase_like"/>
    <property type="match status" value="1"/>
</dbReference>
<proteinExistence type="predicted"/>
<feature type="transmembrane region" description="Helical" evidence="1">
    <location>
        <begin position="591"/>
        <end position="608"/>
    </location>
</feature>
<sequence>MQKLKTDRTLVIIPVYNEQSTIARVIETLQSYGLDRIRVVDNGSTDRSGAIASAAGAEVLSEPIPGYGQACWRGLQNLSPGIEWILFCDGDGSDDLSQLPSFFTQQSDFDLILGDRGATTAGREVMTPVQLFGNQLATFLIRLGWGESYRDLGPMRLIRRSALDSIQMQDRAFGWTVEMQVRAIECQLRIVELPVGYFPRQGGKSKISGTLSGSFKAGSTILSTIGRLLLHRWRKQQEDRTVPNDTNNLILLGLSAFLLGLGTLLMVPYGDFAQAEAVPQFWLGSSVMSLGFIFSWLLRSVPGVWFWVIAIALRGFLSVMYPGNDIWRYLWEGYIQNLGFSPYEFAPNAPELVPYHTQWHSLINHPDTSAIYPPLAQWGFRSLSAIAPSVLLFKLSFILTDLLTCWLLSVRFGYLSATFYAWNPLILYSFAGGAHYDTWFILPLVAAWFLFDIPQSQTENKQAGVWGVRPHSNLMESTDEPEPPGIRLRRQPKTPFWFCSAFFLGISIAIKWMSLPILSFLTWRAWRKAGIKTAAIVILCGLLPLILTALPFCSGTECPLIPTGSVFVSHGRSAEFIPHLLGKVWQASRNANWIYLIPLGVSGLWILWKFKQFRPFAESYFFALLVLSPIVHAWYFTWLVPFAVASRNMGTYWMSVGVFVYFALPYREALGRENWSLTSLERWFLWLPLVLGGLMSIWQSRGKLE</sequence>
<evidence type="ECO:0000256" key="1">
    <source>
        <dbReference type="SAM" id="Phobius"/>
    </source>
</evidence>
<dbReference type="InterPro" id="IPR029044">
    <property type="entry name" value="Nucleotide-diphossugar_trans"/>
</dbReference>
<dbReference type="SUPFAM" id="SSF53448">
    <property type="entry name" value="Nucleotide-diphospho-sugar transferases"/>
    <property type="match status" value="1"/>
</dbReference>
<feature type="transmembrane region" description="Helical" evidence="1">
    <location>
        <begin position="620"/>
        <end position="640"/>
    </location>
</feature>
<evidence type="ECO:0000259" key="2">
    <source>
        <dbReference type="Pfam" id="PF00535"/>
    </source>
</evidence>
<feature type="transmembrane region" description="Helical" evidence="1">
    <location>
        <begin position="426"/>
        <end position="451"/>
    </location>
</feature>
<dbReference type="InterPro" id="IPR050256">
    <property type="entry name" value="Glycosyltransferase_2"/>
</dbReference>
<feature type="transmembrane region" description="Helical" evidence="1">
    <location>
        <begin position="652"/>
        <end position="671"/>
    </location>
</feature>
<dbReference type="Gene3D" id="3.90.550.10">
    <property type="entry name" value="Spore Coat Polysaccharide Biosynthesis Protein SpsA, Chain A"/>
    <property type="match status" value="1"/>
</dbReference>
<gene>
    <name evidence="3" type="ORF">IQ249_10710</name>
</gene>
<feature type="transmembrane region" description="Helical" evidence="1">
    <location>
        <begin position="534"/>
        <end position="553"/>
    </location>
</feature>
<dbReference type="EMBL" id="JADEWZ010000013">
    <property type="protein sequence ID" value="MBE9116369.1"/>
    <property type="molecule type" value="Genomic_DNA"/>
</dbReference>
<organism evidence="3 4">
    <name type="scientific">Lusitaniella coriacea LEGE 07157</name>
    <dbReference type="NCBI Taxonomy" id="945747"/>
    <lineage>
        <taxon>Bacteria</taxon>
        <taxon>Bacillati</taxon>
        <taxon>Cyanobacteriota</taxon>
        <taxon>Cyanophyceae</taxon>
        <taxon>Spirulinales</taxon>
        <taxon>Lusitaniellaceae</taxon>
        <taxon>Lusitaniella</taxon>
    </lineage>
</organism>
<feature type="transmembrane region" description="Helical" evidence="1">
    <location>
        <begin position="391"/>
        <end position="414"/>
    </location>
</feature>
<name>A0A8J7DWH5_9CYAN</name>
<dbReference type="PANTHER" id="PTHR48090">
    <property type="entry name" value="UNDECAPRENYL-PHOSPHATE 4-DEOXY-4-FORMAMIDO-L-ARABINOSE TRANSFERASE-RELATED"/>
    <property type="match status" value="1"/>
</dbReference>
<dbReference type="Pfam" id="PF00535">
    <property type="entry name" value="Glycos_transf_2"/>
    <property type="match status" value="1"/>
</dbReference>
<keyword evidence="1" id="KW-0812">Transmembrane</keyword>
<feature type="transmembrane region" description="Helical" evidence="1">
    <location>
        <begin position="496"/>
        <end position="514"/>
    </location>
</feature>
<feature type="transmembrane region" description="Helical" evidence="1">
    <location>
        <begin position="281"/>
        <end position="298"/>
    </location>
</feature>
<evidence type="ECO:0000313" key="4">
    <source>
        <dbReference type="Proteomes" id="UP000654482"/>
    </source>
</evidence>
<evidence type="ECO:0000313" key="3">
    <source>
        <dbReference type="EMBL" id="MBE9116369.1"/>
    </source>
</evidence>
<keyword evidence="1" id="KW-0472">Membrane</keyword>
<dbReference type="AlphaFoldDB" id="A0A8J7DWH5"/>
<feature type="transmembrane region" description="Helical" evidence="1">
    <location>
        <begin position="683"/>
        <end position="700"/>
    </location>
</feature>
<dbReference type="PANTHER" id="PTHR48090:SF7">
    <property type="entry name" value="RFBJ PROTEIN"/>
    <property type="match status" value="1"/>
</dbReference>
<comment type="caution">
    <text evidence="3">The sequence shown here is derived from an EMBL/GenBank/DDBJ whole genome shotgun (WGS) entry which is preliminary data.</text>
</comment>
<feature type="transmembrane region" description="Helical" evidence="1">
    <location>
        <begin position="249"/>
        <end position="269"/>
    </location>
</feature>
<protein>
    <submittedName>
        <fullName evidence="3">Glycosyltransferase family 2 protein</fullName>
    </submittedName>
</protein>
<accession>A0A8J7DWH5</accession>
<feature type="transmembrane region" description="Helical" evidence="1">
    <location>
        <begin position="304"/>
        <end position="321"/>
    </location>
</feature>
<dbReference type="InterPro" id="IPR001173">
    <property type="entry name" value="Glyco_trans_2-like"/>
</dbReference>
<dbReference type="Proteomes" id="UP000654482">
    <property type="component" value="Unassembled WGS sequence"/>
</dbReference>